<dbReference type="SUPFAM" id="SSF55961">
    <property type="entry name" value="Bet v1-like"/>
    <property type="match status" value="1"/>
</dbReference>
<feature type="region of interest" description="Disordered" evidence="1">
    <location>
        <begin position="207"/>
        <end position="236"/>
    </location>
</feature>
<name>A0ABV9QPT9_9GAMM</name>
<evidence type="ECO:0000256" key="1">
    <source>
        <dbReference type="SAM" id="MobiDB-lite"/>
    </source>
</evidence>
<keyword evidence="4" id="KW-1185">Reference proteome</keyword>
<dbReference type="RefSeq" id="WP_380018667.1">
    <property type="nucleotide sequence ID" value="NZ_JBHSHD010000002.1"/>
</dbReference>
<protein>
    <submittedName>
        <fullName evidence="3">Uncharacterized protein</fullName>
    </submittedName>
</protein>
<dbReference type="EMBL" id="JBHSHD010000002">
    <property type="protein sequence ID" value="MFC4818931.1"/>
    <property type="molecule type" value="Genomic_DNA"/>
</dbReference>
<sequence>MKRILPAAALAPLFALAASAHAEVRQAAADSFFLAYSEPVSAPPAKTYAAVTAVPMWWNGEHTWSGQASNLSLKAEAGGCFCERWSGGSAEHGRVVMAMPEHLLRIETALGPLQELALKGILSFWIRAEDDGTARLDVEYRVNGAGSSGLDALAPQVDEILGMQVARLVRYLDTGTPEAPAATAAAPETTASPEAIRAALLEQWKREAEAARGAPAKAAPAKPKTRPSAREPAPKP</sequence>
<accession>A0ABV9QPT9</accession>
<comment type="caution">
    <text evidence="3">The sequence shown here is derived from an EMBL/GenBank/DDBJ whole genome shotgun (WGS) entry which is preliminary data.</text>
</comment>
<dbReference type="InterPro" id="IPR023393">
    <property type="entry name" value="START-like_dom_sf"/>
</dbReference>
<feature type="chain" id="PRO_5047185653" evidence="2">
    <location>
        <begin position="23"/>
        <end position="236"/>
    </location>
</feature>
<keyword evidence="2" id="KW-0732">Signal</keyword>
<gene>
    <name evidence="3" type="ORF">ACFO6Q_01265</name>
</gene>
<reference evidence="4" key="1">
    <citation type="journal article" date="2019" name="Int. J. Syst. Evol. Microbiol.">
        <title>The Global Catalogue of Microorganisms (GCM) 10K type strain sequencing project: providing services to taxonomists for standard genome sequencing and annotation.</title>
        <authorList>
            <consortium name="The Broad Institute Genomics Platform"/>
            <consortium name="The Broad Institute Genome Sequencing Center for Infectious Disease"/>
            <person name="Wu L."/>
            <person name="Ma J."/>
        </authorList>
    </citation>
    <scope>NUCLEOTIDE SEQUENCE [LARGE SCALE GENOMIC DNA]</scope>
    <source>
        <strain evidence="4">CCUG 30340</strain>
    </source>
</reference>
<organism evidence="3 4">
    <name type="scientific">Dokdonella ginsengisoli</name>
    <dbReference type="NCBI Taxonomy" id="363846"/>
    <lineage>
        <taxon>Bacteria</taxon>
        <taxon>Pseudomonadati</taxon>
        <taxon>Pseudomonadota</taxon>
        <taxon>Gammaproteobacteria</taxon>
        <taxon>Lysobacterales</taxon>
        <taxon>Rhodanobacteraceae</taxon>
        <taxon>Dokdonella</taxon>
    </lineage>
</organism>
<dbReference type="Proteomes" id="UP001595886">
    <property type="component" value="Unassembled WGS sequence"/>
</dbReference>
<evidence type="ECO:0000256" key="2">
    <source>
        <dbReference type="SAM" id="SignalP"/>
    </source>
</evidence>
<proteinExistence type="predicted"/>
<evidence type="ECO:0000313" key="3">
    <source>
        <dbReference type="EMBL" id="MFC4818931.1"/>
    </source>
</evidence>
<evidence type="ECO:0000313" key="4">
    <source>
        <dbReference type="Proteomes" id="UP001595886"/>
    </source>
</evidence>
<feature type="compositionally biased region" description="Low complexity" evidence="1">
    <location>
        <begin position="211"/>
        <end position="222"/>
    </location>
</feature>
<dbReference type="Gene3D" id="3.30.530.20">
    <property type="match status" value="1"/>
</dbReference>
<feature type="signal peptide" evidence="2">
    <location>
        <begin position="1"/>
        <end position="22"/>
    </location>
</feature>